<evidence type="ECO:0000259" key="11">
    <source>
        <dbReference type="PROSITE" id="PS51202"/>
    </source>
</evidence>
<dbReference type="InterPro" id="IPR006153">
    <property type="entry name" value="Cation/H_exchanger_TM"/>
</dbReference>
<evidence type="ECO:0000313" key="12">
    <source>
        <dbReference type="EMBL" id="MFC3686929.1"/>
    </source>
</evidence>
<feature type="transmembrane region" description="Helical" evidence="10">
    <location>
        <begin position="333"/>
        <end position="353"/>
    </location>
</feature>
<dbReference type="PANTHER" id="PTHR32507">
    <property type="entry name" value="NA(+)/H(+) ANTIPORTER 1"/>
    <property type="match status" value="1"/>
</dbReference>
<keyword evidence="5 10" id="KW-0812">Transmembrane</keyword>
<dbReference type="Pfam" id="PF02080">
    <property type="entry name" value="TrkA_C"/>
    <property type="match status" value="1"/>
</dbReference>
<evidence type="ECO:0000256" key="7">
    <source>
        <dbReference type="ARBA" id="ARBA00023065"/>
    </source>
</evidence>
<dbReference type="Pfam" id="PF00999">
    <property type="entry name" value="Na_H_Exchanger"/>
    <property type="match status" value="1"/>
</dbReference>
<dbReference type="Gene3D" id="3.30.70.1450">
    <property type="entry name" value="Regulator of K+ conductance, C-terminal domain"/>
    <property type="match status" value="1"/>
</dbReference>
<dbReference type="PANTHER" id="PTHR32507:SF7">
    <property type="entry name" value="K(+)_H(+) ANTIPORTER NHAP2"/>
    <property type="match status" value="1"/>
</dbReference>
<feature type="transmembrane region" description="Helical" evidence="10">
    <location>
        <begin position="63"/>
        <end position="80"/>
    </location>
</feature>
<dbReference type="SUPFAM" id="SSF116726">
    <property type="entry name" value="TrkA C-terminal domain-like"/>
    <property type="match status" value="1"/>
</dbReference>
<feature type="transmembrane region" description="Helical" evidence="10">
    <location>
        <begin position="6"/>
        <end position="27"/>
    </location>
</feature>
<evidence type="ECO:0000256" key="8">
    <source>
        <dbReference type="ARBA" id="ARBA00023136"/>
    </source>
</evidence>
<feature type="transmembrane region" description="Helical" evidence="10">
    <location>
        <begin position="294"/>
        <end position="312"/>
    </location>
</feature>
<name>A0ABV7WBZ6_9MICO</name>
<dbReference type="EMBL" id="JBHRWW010000001">
    <property type="protein sequence ID" value="MFC3686929.1"/>
    <property type="molecule type" value="Genomic_DNA"/>
</dbReference>
<keyword evidence="3" id="KW-0050">Antiport</keyword>
<dbReference type="InterPro" id="IPR038770">
    <property type="entry name" value="Na+/solute_symporter_sf"/>
</dbReference>
<dbReference type="PROSITE" id="PS51202">
    <property type="entry name" value="RCK_C"/>
    <property type="match status" value="1"/>
</dbReference>
<feature type="transmembrane region" description="Helical" evidence="10">
    <location>
        <begin position="92"/>
        <end position="113"/>
    </location>
</feature>
<feature type="transmembrane region" description="Helical" evidence="10">
    <location>
        <begin position="365"/>
        <end position="385"/>
    </location>
</feature>
<keyword evidence="7" id="KW-0406">Ion transport</keyword>
<keyword evidence="6 10" id="KW-1133">Transmembrane helix</keyword>
<feature type="region of interest" description="Disordered" evidence="9">
    <location>
        <begin position="489"/>
        <end position="525"/>
    </location>
</feature>
<comment type="subcellular location">
    <subcellularLocation>
        <location evidence="1">Cell membrane</location>
        <topology evidence="1">Multi-pass membrane protein</topology>
    </subcellularLocation>
</comment>
<dbReference type="Gene3D" id="1.20.1530.20">
    <property type="match status" value="1"/>
</dbReference>
<keyword evidence="4" id="KW-1003">Cell membrane</keyword>
<evidence type="ECO:0000313" key="13">
    <source>
        <dbReference type="Proteomes" id="UP001595685"/>
    </source>
</evidence>
<gene>
    <name evidence="12" type="ORF">ACFOLH_01080</name>
</gene>
<dbReference type="InterPro" id="IPR036721">
    <property type="entry name" value="RCK_C_sf"/>
</dbReference>
<organism evidence="12 13">
    <name type="scientific">Aquipuribacter hungaricus</name>
    <dbReference type="NCBI Taxonomy" id="545624"/>
    <lineage>
        <taxon>Bacteria</taxon>
        <taxon>Bacillati</taxon>
        <taxon>Actinomycetota</taxon>
        <taxon>Actinomycetes</taxon>
        <taxon>Micrococcales</taxon>
        <taxon>Intrasporangiaceae</taxon>
        <taxon>Aquipuribacter</taxon>
    </lineage>
</organism>
<protein>
    <submittedName>
        <fullName evidence="12">Potassium/proton antiporter</fullName>
    </submittedName>
</protein>
<proteinExistence type="predicted"/>
<keyword evidence="8 10" id="KW-0472">Membrane</keyword>
<evidence type="ECO:0000256" key="6">
    <source>
        <dbReference type="ARBA" id="ARBA00022989"/>
    </source>
</evidence>
<evidence type="ECO:0000256" key="10">
    <source>
        <dbReference type="SAM" id="Phobius"/>
    </source>
</evidence>
<feature type="transmembrane region" description="Helical" evidence="10">
    <location>
        <begin position="239"/>
        <end position="256"/>
    </location>
</feature>
<dbReference type="NCBIfam" id="NF003715">
    <property type="entry name" value="PRK05326.1-2"/>
    <property type="match status" value="1"/>
</dbReference>
<evidence type="ECO:0000256" key="1">
    <source>
        <dbReference type="ARBA" id="ARBA00004651"/>
    </source>
</evidence>
<accession>A0ABV7WBZ6</accession>
<comment type="caution">
    <text evidence="12">The sequence shown here is derived from an EMBL/GenBank/DDBJ whole genome shotgun (WGS) entry which is preliminary data.</text>
</comment>
<sequence>MTVAPELVLVVGAVVLIAAVAAVRLSTRTGLPSLLLYLGLGIVLGEDVLGIPFDDQQLAQDAGYVALGLILAEGGLTTRWESIRSSLAPASLLATVGTCVSFLVTGVGAWLLLDLDLLTSMLLGAVVASTDSAAVFSVLRSVRLPRRVVGMLEAESGFNDAPAVLAVIALTASATGQEGEPWWLAVLLAAAALVIGLVVGVAVGWLGAAVLSRLATPVSGPFPLAVVAAVGIAYGAAHLVHGSGFLAVYVAALVLGNRRLPHGAATRGFATSLGWLAQIGLFVLLGLLVTPSRLPGVVLPALAVTAVLVLVARPLSVMSSMVWFRVPWREQVFLSWAGLRGAVPIVLATIPVVEGAPGAQRIFDVVFVVVVVSVLLQAPTLPVLARRLGLVERLDSEDVDVESTPLGRMGADLLEVHVHDSSRLHGVSVQELRLPQPAHVSLVVRPDGAVVPTPTTTLRHGDSLLVVTTPAVRDRVDRRLRAVSEGGRLASWGDDDAGHSAVARPDAPAGGVVVRRALPRGRQAP</sequence>
<feature type="transmembrane region" description="Helical" evidence="10">
    <location>
        <begin position="268"/>
        <end position="288"/>
    </location>
</feature>
<feature type="transmembrane region" description="Helical" evidence="10">
    <location>
        <begin position="182"/>
        <end position="207"/>
    </location>
</feature>
<dbReference type="RefSeq" id="WP_340295283.1">
    <property type="nucleotide sequence ID" value="NZ_JBBEOI010000224.1"/>
</dbReference>
<feature type="domain" description="RCK C-terminal" evidence="11">
    <location>
        <begin position="399"/>
        <end position="482"/>
    </location>
</feature>
<evidence type="ECO:0000256" key="5">
    <source>
        <dbReference type="ARBA" id="ARBA00022692"/>
    </source>
</evidence>
<evidence type="ECO:0000256" key="3">
    <source>
        <dbReference type="ARBA" id="ARBA00022449"/>
    </source>
</evidence>
<dbReference type="Proteomes" id="UP001595685">
    <property type="component" value="Unassembled WGS sequence"/>
</dbReference>
<dbReference type="NCBIfam" id="NF003716">
    <property type="entry name" value="PRK05326.1-3"/>
    <property type="match status" value="1"/>
</dbReference>
<reference evidence="13" key="1">
    <citation type="journal article" date="2019" name="Int. J. Syst. Evol. Microbiol.">
        <title>The Global Catalogue of Microorganisms (GCM) 10K type strain sequencing project: providing services to taxonomists for standard genome sequencing and annotation.</title>
        <authorList>
            <consortium name="The Broad Institute Genomics Platform"/>
            <consortium name="The Broad Institute Genome Sequencing Center for Infectious Disease"/>
            <person name="Wu L."/>
            <person name="Ma J."/>
        </authorList>
    </citation>
    <scope>NUCLEOTIDE SEQUENCE [LARGE SCALE GENOMIC DNA]</scope>
    <source>
        <strain evidence="13">NCAIM B.02333</strain>
    </source>
</reference>
<evidence type="ECO:0000256" key="4">
    <source>
        <dbReference type="ARBA" id="ARBA00022475"/>
    </source>
</evidence>
<feature type="transmembrane region" description="Helical" evidence="10">
    <location>
        <begin position="119"/>
        <end position="139"/>
    </location>
</feature>
<evidence type="ECO:0000256" key="9">
    <source>
        <dbReference type="SAM" id="MobiDB-lite"/>
    </source>
</evidence>
<keyword evidence="2" id="KW-0813">Transport</keyword>
<keyword evidence="13" id="KW-1185">Reference proteome</keyword>
<evidence type="ECO:0000256" key="2">
    <source>
        <dbReference type="ARBA" id="ARBA00022448"/>
    </source>
</evidence>
<dbReference type="InterPro" id="IPR006037">
    <property type="entry name" value="RCK_C"/>
</dbReference>